<proteinExistence type="predicted"/>
<dbReference type="EMBL" id="CAUYUE010000016">
    <property type="protein sequence ID" value="CAK0787014.1"/>
    <property type="molecule type" value="Genomic_DNA"/>
</dbReference>
<comment type="caution">
    <text evidence="2">The sequence shown here is derived from an EMBL/GenBank/DDBJ whole genome shotgun (WGS) entry which is preliminary data.</text>
</comment>
<accession>A0AAV1IIS3</accession>
<reference evidence="2 3" key="1">
    <citation type="submission" date="2023-10" db="EMBL/GenBank/DDBJ databases">
        <authorList>
            <person name="Maclean D."/>
            <person name="Macfadyen A."/>
        </authorList>
    </citation>
    <scope>NUCLEOTIDE SEQUENCE [LARGE SCALE GENOMIC DNA]</scope>
</reference>
<dbReference type="InterPro" id="IPR003111">
    <property type="entry name" value="Lon_prtase_N"/>
</dbReference>
<evidence type="ECO:0000313" key="3">
    <source>
        <dbReference type="Proteomes" id="UP001314263"/>
    </source>
</evidence>
<dbReference type="InterPro" id="IPR046336">
    <property type="entry name" value="Lon_prtase_N_sf"/>
</dbReference>
<feature type="domain" description="Lon N-terminal" evidence="1">
    <location>
        <begin position="58"/>
        <end position="265"/>
    </location>
</feature>
<gene>
    <name evidence="2" type="ORF">CVIRNUC_010230</name>
</gene>
<dbReference type="Proteomes" id="UP001314263">
    <property type="component" value="Unassembled WGS sequence"/>
</dbReference>
<dbReference type="Pfam" id="PF02190">
    <property type="entry name" value="LON_substr_bdg"/>
    <property type="match status" value="1"/>
</dbReference>
<evidence type="ECO:0000259" key="1">
    <source>
        <dbReference type="PROSITE" id="PS51787"/>
    </source>
</evidence>
<dbReference type="Gene3D" id="1.20.58.1480">
    <property type="match status" value="1"/>
</dbReference>
<dbReference type="PROSITE" id="PS51787">
    <property type="entry name" value="LON_N"/>
    <property type="match status" value="1"/>
</dbReference>
<evidence type="ECO:0000313" key="2">
    <source>
        <dbReference type="EMBL" id="CAK0787014.1"/>
    </source>
</evidence>
<dbReference type="SUPFAM" id="SSF88697">
    <property type="entry name" value="PUA domain-like"/>
    <property type="match status" value="1"/>
</dbReference>
<dbReference type="Gene3D" id="2.30.130.40">
    <property type="entry name" value="LON domain-like"/>
    <property type="match status" value="1"/>
</dbReference>
<protein>
    <recommendedName>
        <fullName evidence="1">Lon N-terminal domain-containing protein</fullName>
    </recommendedName>
</protein>
<dbReference type="PANTHER" id="PTHR46732:SF8">
    <property type="entry name" value="ATP-DEPENDENT PROTEASE LA (LON) DOMAIN PROTEIN"/>
    <property type="match status" value="1"/>
</dbReference>
<organism evidence="2 3">
    <name type="scientific">Coccomyxa viridis</name>
    <dbReference type="NCBI Taxonomy" id="1274662"/>
    <lineage>
        <taxon>Eukaryota</taxon>
        <taxon>Viridiplantae</taxon>
        <taxon>Chlorophyta</taxon>
        <taxon>core chlorophytes</taxon>
        <taxon>Trebouxiophyceae</taxon>
        <taxon>Trebouxiophyceae incertae sedis</taxon>
        <taxon>Coccomyxaceae</taxon>
        <taxon>Coccomyxa</taxon>
    </lineage>
</organism>
<keyword evidence="3" id="KW-1185">Reference proteome</keyword>
<dbReference type="InterPro" id="IPR015947">
    <property type="entry name" value="PUA-like_sf"/>
</dbReference>
<dbReference type="SMART" id="SM00464">
    <property type="entry name" value="LON"/>
    <property type="match status" value="1"/>
</dbReference>
<dbReference type="PANTHER" id="PTHR46732">
    <property type="entry name" value="ATP-DEPENDENT PROTEASE LA (LON) DOMAIN PROTEIN"/>
    <property type="match status" value="1"/>
</dbReference>
<dbReference type="AlphaFoldDB" id="A0AAV1IIS3"/>
<sequence length="283" mass="31493">MDMPSCSHSCFSTAGMGRVLCSWPAHGVASIPATHRQRSRALNRSLGAHCIAGLRRELPIFPLNTVAYPSAKCPLHIFEARYRVLFNTLLQGAEGLEEGLIQSDSPFAGSRQFGMCWTDSKGAIAAIGTTLEIESHNLLPDGRMGIETVGKERFKIVNIRQEKPVLVCEVELLDEEDDTTLAGEADEVRHLFRQLIELHSKQRSTKPDDPQQIEPEELSKLGPRNLSFWVASNFRETPQQQQVLLQEDSTAQRLAYEKQVLEGSVSYLRAKLAVEAALKPSEQ</sequence>
<name>A0AAV1IIS3_9CHLO</name>